<feature type="transmembrane region" description="Helical" evidence="1">
    <location>
        <begin position="529"/>
        <end position="554"/>
    </location>
</feature>
<keyword evidence="1" id="KW-0812">Transmembrane</keyword>
<sequence length="638" mass="71183">MNSTSNIFRGIGSQFIHNSANYAGGGMNIDLSPTAGYRNTGNYAGGVGIVMASVSLNYKKKLNYIKFDSCMFNYNQASIGSAIHINRNIPSESGAYFVTLIFFYNCNFFGNGQYHFKSRANELALQSGAFYANKAWIYFGGKTQFADNSITALQISDTSIEFKGNSKTIFKNNSGIKGGAILLTGDSELYVRYNTSIIFDGNRAVSYGGAIAVLHLQVQTFEYREKCFMSVNFHKKYNYNSKPVFTFTDNKCDSGFGNDLFISNLESCRALCKILSHIHNVSISDIFSRKCFGTFNFSARSIATPTKSLSVSQVINAIPGIPMKLNITARDIFENDTSALFPLILTLSGTNSIWMNPHVITTNAHVIFYGNPHETAQLLIQTETMMTSITVTAKLKLMECPPGFIFNKAGFCFCSALINSHYQGIRYCTSKFLAITANYWAGYLNISNTSDGTFVTGHCSVKLCSYNNTKHKFGFYQLPIDYDKEKLNDFVCSSNRTGTLCTQCIENHIVSYHSPSFKCEPSHHCHYGILLYILSELLPITIIFIVIIIFNIYLTSGTLYTFIFYAQIIDNMSPDGFNTISFTRGESMALDILQTVYGLTDFNILNADSLSFCILNQDLSILDLFMFKYATTLYALCL</sequence>
<keyword evidence="1" id="KW-1133">Transmembrane helix</keyword>
<dbReference type="InParanoid" id="A0A1X7SUZ5"/>
<name>A0A1X7SUZ5_AMPQE</name>
<accession>A0A1X7SUZ5</accession>
<proteinExistence type="predicted"/>
<dbReference type="EnsemblMetazoa" id="Aqu2.1.05976_001">
    <property type="protein sequence ID" value="Aqu2.1.05976_001"/>
    <property type="gene ID" value="Aqu2.1.05976"/>
</dbReference>
<organism evidence="2">
    <name type="scientific">Amphimedon queenslandica</name>
    <name type="common">Sponge</name>
    <dbReference type="NCBI Taxonomy" id="400682"/>
    <lineage>
        <taxon>Eukaryota</taxon>
        <taxon>Metazoa</taxon>
        <taxon>Porifera</taxon>
        <taxon>Demospongiae</taxon>
        <taxon>Heteroscleromorpha</taxon>
        <taxon>Haplosclerida</taxon>
        <taxon>Niphatidae</taxon>
        <taxon>Amphimedon</taxon>
    </lineage>
</organism>
<evidence type="ECO:0000256" key="1">
    <source>
        <dbReference type="SAM" id="Phobius"/>
    </source>
</evidence>
<evidence type="ECO:0000313" key="2">
    <source>
        <dbReference type="EnsemblMetazoa" id="Aqu2.1.05976_001"/>
    </source>
</evidence>
<protein>
    <submittedName>
        <fullName evidence="2">Uncharacterized protein</fullName>
    </submittedName>
</protein>
<dbReference type="AlphaFoldDB" id="A0A1X7SUZ5"/>
<reference evidence="2" key="1">
    <citation type="submission" date="2017-05" db="UniProtKB">
        <authorList>
            <consortium name="EnsemblMetazoa"/>
        </authorList>
    </citation>
    <scope>IDENTIFICATION</scope>
</reference>
<keyword evidence="1" id="KW-0472">Membrane</keyword>